<organism evidence="15">
    <name type="scientific">Candidatus Berkiella cookevillensis</name>
    <dbReference type="NCBI Taxonomy" id="437022"/>
    <lineage>
        <taxon>Bacteria</taxon>
        <taxon>Pseudomonadati</taxon>
        <taxon>Pseudomonadota</taxon>
        <taxon>Gammaproteobacteria</taxon>
        <taxon>Candidatus Berkiellales</taxon>
        <taxon>Candidatus Berkiellaceae</taxon>
        <taxon>Candidatus Berkiella</taxon>
    </lineage>
</organism>
<sequence>MLQALREKAQGWIAWVIVILIALTFILFWGSGSFLSPDTQSSGSTVATVNGQKIMLQELESRYETLSQQNQSVSKLDSSLIKKQLLDSLIEEKLLIQTSAKLGFRVNPTRIEQIIYESPLFQQDGQFSAEVYRRVLYGMNLNDKAFRSLLTEQLLQQQLFSSLAYTSFVVEPEIDSFVKFYTQKRSFKYTIVHRKDFIDTVSVSDDDIKKYYDENTAQFYTPEKIAVEFVRLNADELKAKFHADDNQLRAYHKENSALFNEPERRLPAHIMIQIPRNAEADLEAKAKEKVQDIQAKLKAGESFDSLASQYSDDTQTKQQGGKLEWIVKGEIGLPELEQAIFTLKKGEVSQAIRTDYGIHIVKLLDVEAEKIHAFETVKDKVLAAMRERWAEDEIVNLADQLANISYDHPDSLLPIADKLGLTIKHTELFDRALGPADQDLNAKAFIEAAFSDYVKNDGNNSDLIKLDDKSYVVLRISESVPAAPKDFASVKDDIKAMLIYEKSNAKTMAQAESLLEAIRSGEHSELLAKQQWTEKSAIGREDTNVDRFLLTSVFDLPRSTDNKAVAELSQLENSDYAVVWLTEILDGTQSDLAVDIPGVQEHLVRQMGELEFKLFGKELNHSAKIKNNYS</sequence>
<reference evidence="16" key="2">
    <citation type="journal article" date="2016" name="Genome Announc.">
        <title>Draft Genome Sequences of Two Novel Amoeba-Resistant Intranuclear Bacteria, 'Candidatus Berkiella cookevillensis' and 'Candidatus Berkiella aquae'.</title>
        <authorList>
            <person name="Mehari Y.T."/>
            <person name="Arivett B.A."/>
            <person name="Farone A.L."/>
            <person name="Gunderson J.H."/>
            <person name="Farone M.B."/>
        </authorList>
    </citation>
    <scope>NUCLEOTIDE SEQUENCE</scope>
    <source>
        <strain evidence="16">CC99</strain>
    </source>
</reference>
<dbReference type="Pfam" id="PF13624">
    <property type="entry name" value="SurA_N_3"/>
    <property type="match status" value="1"/>
</dbReference>
<evidence type="ECO:0000259" key="14">
    <source>
        <dbReference type="PROSITE" id="PS50198"/>
    </source>
</evidence>
<evidence type="ECO:0000256" key="4">
    <source>
        <dbReference type="ARBA" id="ARBA00022692"/>
    </source>
</evidence>
<keyword evidence="2" id="KW-1003">Cell membrane</keyword>
<evidence type="ECO:0000256" key="5">
    <source>
        <dbReference type="ARBA" id="ARBA00022989"/>
    </source>
</evidence>
<dbReference type="Gene3D" id="1.10.4030.10">
    <property type="entry name" value="Porin chaperone SurA, peptide-binding domain"/>
    <property type="match status" value="1"/>
</dbReference>
<dbReference type="AlphaFoldDB" id="A0A0Q9YQY7"/>
<dbReference type="Proteomes" id="UP000051494">
    <property type="component" value="Unassembled WGS sequence"/>
</dbReference>
<feature type="transmembrane region" description="Helical" evidence="13">
    <location>
        <begin position="12"/>
        <end position="32"/>
    </location>
</feature>
<evidence type="ECO:0000256" key="1">
    <source>
        <dbReference type="ARBA" id="ARBA00004382"/>
    </source>
</evidence>
<keyword evidence="6 13" id="KW-0472">Membrane</keyword>
<dbReference type="PANTHER" id="PTHR47529">
    <property type="entry name" value="PEPTIDYL-PROLYL CIS-TRANS ISOMERASE D"/>
    <property type="match status" value="1"/>
</dbReference>
<dbReference type="GO" id="GO:0003755">
    <property type="term" value="F:peptidyl-prolyl cis-trans isomerase activity"/>
    <property type="evidence" value="ECO:0007669"/>
    <property type="project" value="UniProtKB-KW"/>
</dbReference>
<dbReference type="InterPro" id="IPR000297">
    <property type="entry name" value="PPIase_PpiC"/>
</dbReference>
<keyword evidence="11" id="KW-0697">Rotamase</keyword>
<evidence type="ECO:0000256" key="13">
    <source>
        <dbReference type="SAM" id="Phobius"/>
    </source>
</evidence>
<evidence type="ECO:0000313" key="15">
    <source>
        <dbReference type="EMBL" id="KRG19284.1"/>
    </source>
</evidence>
<evidence type="ECO:0000256" key="6">
    <source>
        <dbReference type="ARBA" id="ARBA00023136"/>
    </source>
</evidence>
<dbReference type="InterPro" id="IPR027304">
    <property type="entry name" value="Trigger_fact/SurA_dom_sf"/>
</dbReference>
<dbReference type="PANTHER" id="PTHR47529:SF1">
    <property type="entry name" value="PERIPLASMIC CHAPERONE PPID"/>
    <property type="match status" value="1"/>
</dbReference>
<dbReference type="RefSeq" id="WP_057623941.1">
    <property type="nucleotide sequence ID" value="NZ_LKHV02000001.1"/>
</dbReference>
<keyword evidence="4 13" id="KW-0812">Transmembrane</keyword>
<evidence type="ECO:0000313" key="17">
    <source>
        <dbReference type="Proteomes" id="UP000051494"/>
    </source>
</evidence>
<dbReference type="SUPFAM" id="SSF109998">
    <property type="entry name" value="Triger factor/SurA peptide-binding domain-like"/>
    <property type="match status" value="1"/>
</dbReference>
<dbReference type="GO" id="GO:0005886">
    <property type="term" value="C:plasma membrane"/>
    <property type="evidence" value="ECO:0007669"/>
    <property type="project" value="UniProtKB-SubCell"/>
</dbReference>
<evidence type="ECO:0000256" key="2">
    <source>
        <dbReference type="ARBA" id="ARBA00022475"/>
    </source>
</evidence>
<evidence type="ECO:0000256" key="3">
    <source>
        <dbReference type="ARBA" id="ARBA00022519"/>
    </source>
</evidence>
<evidence type="ECO:0000256" key="8">
    <source>
        <dbReference type="ARBA" id="ARBA00038408"/>
    </source>
</evidence>
<keyword evidence="3" id="KW-0997">Cell inner membrane</keyword>
<gene>
    <name evidence="15" type="primary">ppiD</name>
    <name evidence="15" type="ORF">CC99x_00806</name>
    <name evidence="16" type="ORF">CC99x_008260</name>
</gene>
<keyword evidence="5 13" id="KW-1133">Transmembrane helix</keyword>
<dbReference type="EMBL" id="LKHV01000003">
    <property type="protein sequence ID" value="KRG19284.1"/>
    <property type="molecule type" value="Genomic_DNA"/>
</dbReference>
<reference evidence="15" key="1">
    <citation type="submission" date="2015-09" db="EMBL/GenBank/DDBJ databases">
        <title>Draft Genome Sequences of Two Novel Amoeba-resistant Intranuclear Bacteria, Candidatus Berkiella cookevillensis and Candidatus Berkiella aquae.</title>
        <authorList>
            <person name="Mehari Y.T."/>
            <person name="Arivett B.A."/>
            <person name="Farone A.L."/>
            <person name="Gunderson J.H."/>
            <person name="Farone M.B."/>
        </authorList>
    </citation>
    <scope>NUCLEOTIDE SEQUENCE [LARGE SCALE GENOMIC DNA]</scope>
    <source>
        <strain evidence="15">CC99</strain>
    </source>
</reference>
<dbReference type="InterPro" id="IPR052029">
    <property type="entry name" value="PpiD_chaperone"/>
</dbReference>
<evidence type="ECO:0000256" key="12">
    <source>
        <dbReference type="SAM" id="Coils"/>
    </source>
</evidence>
<reference evidence="16" key="3">
    <citation type="submission" date="2021-06" db="EMBL/GenBank/DDBJ databases">
        <title>Genomic Description and Analysis of Intracellular Bacteria, Candidatus Berkiella cookevillensis and Candidatus Berkiella aquae.</title>
        <authorList>
            <person name="Kidane D.T."/>
            <person name="Mehari Y.T."/>
            <person name="Rice F.C."/>
            <person name="Arivett B.A."/>
            <person name="Farone A.L."/>
            <person name="Berk S.G."/>
            <person name="Farone M.B."/>
        </authorList>
    </citation>
    <scope>NUCLEOTIDE SEQUENCE</scope>
    <source>
        <strain evidence="16">CC99</strain>
    </source>
</reference>
<dbReference type="PATRIC" id="fig|1590042.3.peg.829"/>
<evidence type="ECO:0000256" key="10">
    <source>
        <dbReference type="ARBA" id="ARBA00042775"/>
    </source>
</evidence>
<keyword evidence="12" id="KW-0175">Coiled coil</keyword>
<comment type="subcellular location">
    <subcellularLocation>
        <location evidence="1">Cell inner membrane</location>
        <topology evidence="1">Single-pass type II membrane protein</topology>
        <orientation evidence="1">Periplasmic side</orientation>
    </subcellularLocation>
</comment>
<keyword evidence="11 15" id="KW-0413">Isomerase</keyword>
<proteinExistence type="inferred from homology"/>
<dbReference type="STRING" id="437022.CC99x_00806"/>
<dbReference type="InterPro" id="IPR046357">
    <property type="entry name" value="PPIase_dom_sf"/>
</dbReference>
<feature type="coiled-coil region" evidence="12">
    <location>
        <begin position="49"/>
        <end position="76"/>
    </location>
</feature>
<comment type="caution">
    <text evidence="15">The sequence shown here is derived from an EMBL/GenBank/DDBJ whole genome shotgun (WGS) entry which is preliminary data.</text>
</comment>
<name>A0A0Q9YQY7_9GAMM</name>
<evidence type="ECO:0000256" key="9">
    <source>
        <dbReference type="ARBA" id="ARBA00040743"/>
    </source>
</evidence>
<dbReference type="OrthoDB" id="9812372at2"/>
<dbReference type="Gene3D" id="3.10.50.40">
    <property type="match status" value="1"/>
</dbReference>
<dbReference type="Pfam" id="PF00639">
    <property type="entry name" value="Rotamase"/>
    <property type="match status" value="1"/>
</dbReference>
<dbReference type="Gene3D" id="6.10.140.970">
    <property type="match status" value="1"/>
</dbReference>
<keyword evidence="7" id="KW-0143">Chaperone</keyword>
<evidence type="ECO:0000256" key="7">
    <source>
        <dbReference type="ARBA" id="ARBA00023186"/>
    </source>
</evidence>
<evidence type="ECO:0000256" key="11">
    <source>
        <dbReference type="PROSITE-ProRule" id="PRU00278"/>
    </source>
</evidence>
<protein>
    <recommendedName>
        <fullName evidence="9">Periplasmic chaperone PpiD</fullName>
    </recommendedName>
    <alternativeName>
        <fullName evidence="10">Periplasmic folding chaperone</fullName>
    </alternativeName>
</protein>
<dbReference type="SUPFAM" id="SSF54534">
    <property type="entry name" value="FKBP-like"/>
    <property type="match status" value="1"/>
</dbReference>
<feature type="domain" description="PpiC" evidence="14">
    <location>
        <begin position="262"/>
        <end position="365"/>
    </location>
</feature>
<accession>A0A0Q9YQY7</accession>
<dbReference type="EMBL" id="LKHV02000001">
    <property type="protein sequence ID" value="MCS5708898.1"/>
    <property type="molecule type" value="Genomic_DNA"/>
</dbReference>
<dbReference type="PROSITE" id="PS50198">
    <property type="entry name" value="PPIC_PPIASE_2"/>
    <property type="match status" value="1"/>
</dbReference>
<evidence type="ECO:0000313" key="16">
    <source>
        <dbReference type="EMBL" id="MCS5708898.1"/>
    </source>
</evidence>
<comment type="similarity">
    <text evidence="8">Belongs to the PpiD chaperone family.</text>
</comment>
<keyword evidence="17" id="KW-1185">Reference proteome</keyword>